<dbReference type="Pfam" id="PF00037">
    <property type="entry name" value="Fer4"/>
    <property type="match status" value="1"/>
</dbReference>
<proteinExistence type="predicted"/>
<dbReference type="EMBL" id="AP011529">
    <property type="protein sequence ID" value="BAI80114.1"/>
    <property type="molecule type" value="Genomic_DNA"/>
</dbReference>
<accession>D3PBZ1</accession>
<protein>
    <submittedName>
        <fullName evidence="5">2-oxoacid oxidoreductase, delta subunit</fullName>
    </submittedName>
</protein>
<evidence type="ECO:0000256" key="2">
    <source>
        <dbReference type="ARBA" id="ARBA00023004"/>
    </source>
</evidence>
<gene>
    <name evidence="5" type="ordered locus">DEFDS_0633</name>
</gene>
<dbReference type="STRING" id="639282.DEFDS_0633"/>
<dbReference type="PROSITE" id="PS51379">
    <property type="entry name" value="4FE4S_FER_2"/>
    <property type="match status" value="2"/>
</dbReference>
<dbReference type="RefSeq" id="WP_013007362.1">
    <property type="nucleotide sequence ID" value="NC_013939.1"/>
</dbReference>
<dbReference type="AlphaFoldDB" id="D3PBZ1"/>
<dbReference type="InterPro" id="IPR017900">
    <property type="entry name" value="4Fe4S_Fe_S_CS"/>
</dbReference>
<evidence type="ECO:0000256" key="3">
    <source>
        <dbReference type="ARBA" id="ARBA00023014"/>
    </source>
</evidence>
<dbReference type="Gene3D" id="3.30.70.20">
    <property type="match status" value="1"/>
</dbReference>
<feature type="domain" description="4Fe-4S ferredoxin-type" evidence="4">
    <location>
        <begin position="2"/>
        <end position="31"/>
    </location>
</feature>
<evidence type="ECO:0000256" key="1">
    <source>
        <dbReference type="ARBA" id="ARBA00022723"/>
    </source>
</evidence>
<dbReference type="OrthoDB" id="9804603at2"/>
<keyword evidence="6" id="KW-1185">Reference proteome</keyword>
<evidence type="ECO:0000313" key="5">
    <source>
        <dbReference type="EMBL" id="BAI80114.1"/>
    </source>
</evidence>
<keyword evidence="2" id="KW-0408">Iron</keyword>
<keyword evidence="3" id="KW-0411">Iron-sulfur</keyword>
<evidence type="ECO:0000259" key="4">
    <source>
        <dbReference type="PROSITE" id="PS51379"/>
    </source>
</evidence>
<reference evidence="5 6" key="1">
    <citation type="journal article" date="2010" name="DNA Res.">
        <title>Bacterial lifestyle in a deep-sea hydrothermal vent chimney revealed by the genome sequence of the thermophilic bacterium Deferribacter desulfuricans SSM1.</title>
        <authorList>
            <person name="Takaki Y."/>
            <person name="Shimamura S."/>
            <person name="Nakagawa S."/>
            <person name="Fukuhara Y."/>
            <person name="Horikawa H."/>
            <person name="Ankai A."/>
            <person name="Harada T."/>
            <person name="Hosoyama A."/>
            <person name="Oguchi A."/>
            <person name="Fukui S."/>
            <person name="Fujita N."/>
            <person name="Takami H."/>
            <person name="Takai K."/>
        </authorList>
    </citation>
    <scope>NUCLEOTIDE SEQUENCE [LARGE SCALE GENOMIC DNA]</scope>
    <source>
        <strain evidence="6">DSM 14783 / JCM 11476 / NBRC 101012 / SSM1</strain>
    </source>
</reference>
<sequence>MPRVIIDTERCKGCGLCITVCPKEILKYSGKFNKSGYNFVECIDESKCICCKSCALICPDVCFTLIKEEKVKG</sequence>
<dbReference type="GO" id="GO:0051536">
    <property type="term" value="F:iron-sulfur cluster binding"/>
    <property type="evidence" value="ECO:0007669"/>
    <property type="project" value="UniProtKB-KW"/>
</dbReference>
<organism evidence="5 6">
    <name type="scientific">Deferribacter desulfuricans (strain DSM 14783 / JCM 11476 / NBRC 101012 / SSM1)</name>
    <dbReference type="NCBI Taxonomy" id="639282"/>
    <lineage>
        <taxon>Bacteria</taxon>
        <taxon>Pseudomonadati</taxon>
        <taxon>Deferribacterota</taxon>
        <taxon>Deferribacteres</taxon>
        <taxon>Deferribacterales</taxon>
        <taxon>Deferribacteraceae</taxon>
        <taxon>Deferribacter</taxon>
    </lineage>
</organism>
<dbReference type="InterPro" id="IPR017896">
    <property type="entry name" value="4Fe4S_Fe-S-bd"/>
</dbReference>
<dbReference type="Proteomes" id="UP000001520">
    <property type="component" value="Chromosome"/>
</dbReference>
<dbReference type="eggNOG" id="COG4231">
    <property type="taxonomic scope" value="Bacteria"/>
</dbReference>
<name>D3PBZ1_DEFDS</name>
<dbReference type="KEGG" id="ddf:DEFDS_0633"/>
<dbReference type="GO" id="GO:0046872">
    <property type="term" value="F:metal ion binding"/>
    <property type="evidence" value="ECO:0007669"/>
    <property type="project" value="UniProtKB-KW"/>
</dbReference>
<dbReference type="PROSITE" id="PS00198">
    <property type="entry name" value="4FE4S_FER_1"/>
    <property type="match status" value="2"/>
</dbReference>
<keyword evidence="1" id="KW-0479">Metal-binding</keyword>
<evidence type="ECO:0000313" key="6">
    <source>
        <dbReference type="Proteomes" id="UP000001520"/>
    </source>
</evidence>
<dbReference type="HOGENOM" id="CLU_139698_5_3_0"/>
<feature type="domain" description="4Fe-4S ferredoxin-type" evidence="4">
    <location>
        <begin position="38"/>
        <end position="68"/>
    </location>
</feature>
<dbReference type="SUPFAM" id="SSF54862">
    <property type="entry name" value="4Fe-4S ferredoxins"/>
    <property type="match status" value="1"/>
</dbReference>